<dbReference type="PANTHER" id="PTHR11782">
    <property type="entry name" value="ADENOSINE/GUANOSINE DIPHOSPHATASE"/>
    <property type="match status" value="1"/>
</dbReference>
<organism evidence="9 10">
    <name type="scientific">Brassica carinata</name>
    <name type="common">Ethiopian mustard</name>
    <name type="synonym">Abyssinian cabbage</name>
    <dbReference type="NCBI Taxonomy" id="52824"/>
    <lineage>
        <taxon>Eukaryota</taxon>
        <taxon>Viridiplantae</taxon>
        <taxon>Streptophyta</taxon>
        <taxon>Embryophyta</taxon>
        <taxon>Tracheophyta</taxon>
        <taxon>Spermatophyta</taxon>
        <taxon>Magnoliopsida</taxon>
        <taxon>eudicotyledons</taxon>
        <taxon>Gunneridae</taxon>
        <taxon>Pentapetalae</taxon>
        <taxon>rosids</taxon>
        <taxon>malvids</taxon>
        <taxon>Brassicales</taxon>
        <taxon>Brassicaceae</taxon>
        <taxon>Brassiceae</taxon>
        <taxon>Brassica</taxon>
    </lineage>
</organism>
<comment type="caution">
    <text evidence="9">The sequence shown here is derived from an EMBL/GenBank/DDBJ whole genome shotgun (WGS) entry which is preliminary data.</text>
</comment>
<comment type="catalytic activity">
    <reaction evidence="8">
        <text>a ribonucleoside 5'-triphosphate + 2 H2O = a ribonucleoside 5'-phosphate + 2 phosphate + 2 H(+)</text>
        <dbReference type="Rhea" id="RHEA:36795"/>
        <dbReference type="ChEBI" id="CHEBI:15377"/>
        <dbReference type="ChEBI" id="CHEBI:15378"/>
        <dbReference type="ChEBI" id="CHEBI:43474"/>
        <dbReference type="ChEBI" id="CHEBI:58043"/>
        <dbReference type="ChEBI" id="CHEBI:61557"/>
        <dbReference type="EC" id="3.6.1.5"/>
    </reaction>
</comment>
<sequence length="260" mass="28986">MLHMKSYGNHSTTQVTFVSSENVPPEFFRTISYGNVSYKIYSHSFLHLGQQNSHSISILAAANTPVDEIVTDPCTPKGYILDKNSHKDSSAESRLTGSLQAAGNFTKCRSSTYAMLQEGNEKCPYKHCSIGSTFTPDLQGHFMATSGFYYTSKFFDLDEKDWLAEIIPAGKRFCKEKWPELKAEHPTTKEEYLLGYCFSSAYIISMLHDSLGFALDDGRIEFANKAGEKDIPLEWALGAFILKTSTATLDYGGLSRKMLG</sequence>
<evidence type="ECO:0000256" key="6">
    <source>
        <dbReference type="ARBA" id="ARBA00031428"/>
    </source>
</evidence>
<evidence type="ECO:0000256" key="2">
    <source>
        <dbReference type="ARBA" id="ARBA00012148"/>
    </source>
</evidence>
<dbReference type="GO" id="GO:0016020">
    <property type="term" value="C:membrane"/>
    <property type="evidence" value="ECO:0007669"/>
    <property type="project" value="TreeGrafter"/>
</dbReference>
<dbReference type="GO" id="GO:0004050">
    <property type="term" value="F:apyrase activity"/>
    <property type="evidence" value="ECO:0007669"/>
    <property type="project" value="UniProtKB-EC"/>
</dbReference>
<evidence type="ECO:0000256" key="5">
    <source>
        <dbReference type="ARBA" id="ARBA00031370"/>
    </source>
</evidence>
<dbReference type="Gene3D" id="3.30.420.150">
    <property type="entry name" value="Exopolyphosphatase. Domain 2"/>
    <property type="match status" value="1"/>
</dbReference>
<evidence type="ECO:0000256" key="7">
    <source>
        <dbReference type="ARBA" id="ARBA00032306"/>
    </source>
</evidence>
<dbReference type="GO" id="GO:0017110">
    <property type="term" value="F:nucleoside diphosphate phosphatase activity"/>
    <property type="evidence" value="ECO:0007669"/>
    <property type="project" value="TreeGrafter"/>
</dbReference>
<dbReference type="EMBL" id="JAAMPC010000008">
    <property type="protein sequence ID" value="KAG2297907.1"/>
    <property type="molecule type" value="Genomic_DNA"/>
</dbReference>
<dbReference type="AlphaFoldDB" id="A0A8X7S196"/>
<evidence type="ECO:0000256" key="4">
    <source>
        <dbReference type="ARBA" id="ARBA00030084"/>
    </source>
</evidence>
<dbReference type="EC" id="3.6.1.5" evidence="2"/>
<dbReference type="GO" id="GO:0009134">
    <property type="term" value="P:nucleoside diphosphate catabolic process"/>
    <property type="evidence" value="ECO:0007669"/>
    <property type="project" value="TreeGrafter"/>
</dbReference>
<evidence type="ECO:0000256" key="1">
    <source>
        <dbReference type="ARBA" id="ARBA00009283"/>
    </source>
</evidence>
<dbReference type="Pfam" id="PF01150">
    <property type="entry name" value="GDA1_CD39"/>
    <property type="match status" value="1"/>
</dbReference>
<protein>
    <recommendedName>
        <fullName evidence="2">apyrase</fullName>
        <ecNumber evidence="2">3.6.1.5</ecNumber>
    </recommendedName>
    <alternativeName>
        <fullName evidence="6">ATP-diphosphatase</fullName>
    </alternativeName>
    <alternativeName>
        <fullName evidence="7">ATP-diphosphohydrolase</fullName>
    </alternativeName>
    <alternativeName>
        <fullName evidence="4">Adenosine diphosphatase</fullName>
    </alternativeName>
    <alternativeName>
        <fullName evidence="5">NTPDase</fullName>
    </alternativeName>
</protein>
<keyword evidence="3" id="KW-0378">Hydrolase</keyword>
<dbReference type="OrthoDB" id="6372431at2759"/>
<evidence type="ECO:0000256" key="8">
    <source>
        <dbReference type="ARBA" id="ARBA00049175"/>
    </source>
</evidence>
<evidence type="ECO:0000256" key="3">
    <source>
        <dbReference type="ARBA" id="ARBA00022801"/>
    </source>
</evidence>
<dbReference type="InterPro" id="IPR000407">
    <property type="entry name" value="GDA1_CD39_NTPase"/>
</dbReference>
<dbReference type="PANTHER" id="PTHR11782:SF100">
    <property type="entry name" value="APYRASE 3-RELATED"/>
    <property type="match status" value="1"/>
</dbReference>
<gene>
    <name evidence="9" type="ORF">Bca52824_034379</name>
</gene>
<name>A0A8X7S196_BRACI</name>
<evidence type="ECO:0000313" key="10">
    <source>
        <dbReference type="Proteomes" id="UP000886595"/>
    </source>
</evidence>
<dbReference type="Proteomes" id="UP000886595">
    <property type="component" value="Unassembled WGS sequence"/>
</dbReference>
<proteinExistence type="inferred from homology"/>
<reference evidence="9 10" key="1">
    <citation type="submission" date="2020-02" db="EMBL/GenBank/DDBJ databases">
        <authorList>
            <person name="Ma Q."/>
            <person name="Huang Y."/>
            <person name="Song X."/>
            <person name="Pei D."/>
        </authorList>
    </citation>
    <scope>NUCLEOTIDE SEQUENCE [LARGE SCALE GENOMIC DNA]</scope>
    <source>
        <strain evidence="9">Sxm20200214</strain>
        <tissue evidence="9">Leaf</tissue>
    </source>
</reference>
<accession>A0A8X7S196</accession>
<comment type="similarity">
    <text evidence="1">Belongs to the GDA1/CD39 NTPase family.</text>
</comment>
<keyword evidence="10" id="KW-1185">Reference proteome</keyword>
<evidence type="ECO:0000313" key="9">
    <source>
        <dbReference type="EMBL" id="KAG2297907.1"/>
    </source>
</evidence>